<name>A0A547P9E0_9SPHN</name>
<proteinExistence type="predicted"/>
<organism evidence="2 3">
    <name type="scientific">Erythrobacter insulae</name>
    <dbReference type="NCBI Taxonomy" id="2584124"/>
    <lineage>
        <taxon>Bacteria</taxon>
        <taxon>Pseudomonadati</taxon>
        <taxon>Pseudomonadota</taxon>
        <taxon>Alphaproteobacteria</taxon>
        <taxon>Sphingomonadales</taxon>
        <taxon>Erythrobacteraceae</taxon>
        <taxon>Erythrobacter/Porphyrobacter group</taxon>
        <taxon>Erythrobacter</taxon>
    </lineage>
</organism>
<dbReference type="AlphaFoldDB" id="A0A547P9E0"/>
<comment type="caution">
    <text evidence="2">The sequence shown here is derived from an EMBL/GenBank/DDBJ whole genome shotgun (WGS) entry which is preliminary data.</text>
</comment>
<reference evidence="2 3" key="1">
    <citation type="submission" date="2019-06" db="EMBL/GenBank/DDBJ databases">
        <title>Erythrobacter insulae sp. nov., isolated from a tidal flat.</title>
        <authorList>
            <person name="Yoon J.-H."/>
        </authorList>
    </citation>
    <scope>NUCLEOTIDE SEQUENCE [LARGE SCALE GENOMIC DNA]</scope>
    <source>
        <strain evidence="2 3">JBTF-M21</strain>
    </source>
</reference>
<dbReference type="EMBL" id="VHJK01000001">
    <property type="protein sequence ID" value="TRD10772.1"/>
    <property type="molecule type" value="Genomic_DNA"/>
</dbReference>
<dbReference type="Proteomes" id="UP000316343">
    <property type="component" value="Unassembled WGS sequence"/>
</dbReference>
<sequence>MSLSGTYTTTVKSPMGDQSGTFTVVDNGDGTFSGNMAGGMGAMDVEDGKVDGNTLTWKMNMTVPMPMTLDCEATIEGDTLAGNVNAGAFGAMPVTGTKTA</sequence>
<feature type="region of interest" description="Disordered" evidence="1">
    <location>
        <begin position="1"/>
        <end position="24"/>
    </location>
</feature>
<evidence type="ECO:0000256" key="1">
    <source>
        <dbReference type="SAM" id="MobiDB-lite"/>
    </source>
</evidence>
<keyword evidence="3" id="KW-1185">Reference proteome</keyword>
<evidence type="ECO:0000313" key="3">
    <source>
        <dbReference type="Proteomes" id="UP000316343"/>
    </source>
</evidence>
<dbReference type="OrthoDB" id="5145750at2"/>
<protein>
    <submittedName>
        <fullName evidence="2">Uncharacterized protein</fullName>
    </submittedName>
</protein>
<gene>
    <name evidence="2" type="ORF">FGU71_02075</name>
</gene>
<accession>A0A547P9E0</accession>
<evidence type="ECO:0000313" key="2">
    <source>
        <dbReference type="EMBL" id="TRD10772.1"/>
    </source>
</evidence>
<dbReference type="RefSeq" id="WP_142787034.1">
    <property type="nucleotide sequence ID" value="NZ_VHJK01000001.1"/>
</dbReference>